<evidence type="ECO:0000256" key="2">
    <source>
        <dbReference type="PROSITE-ProRule" id="PRU00703"/>
    </source>
</evidence>
<dbReference type="PANTHER" id="PTHR43080">
    <property type="entry name" value="CBS DOMAIN-CONTAINING PROTEIN CBSX3, MITOCHONDRIAL"/>
    <property type="match status" value="1"/>
</dbReference>
<gene>
    <name evidence="4" type="ORF">GCM10011588_11060</name>
</gene>
<dbReference type="Proteomes" id="UP000638263">
    <property type="component" value="Unassembled WGS sequence"/>
</dbReference>
<dbReference type="InterPro" id="IPR044725">
    <property type="entry name" value="CBSX3_CBS_dom"/>
</dbReference>
<name>A0A917VLV5_9NOCA</name>
<evidence type="ECO:0000313" key="5">
    <source>
        <dbReference type="Proteomes" id="UP000638263"/>
    </source>
</evidence>
<dbReference type="InterPro" id="IPR051257">
    <property type="entry name" value="Diverse_CBS-Domain"/>
</dbReference>
<dbReference type="SMART" id="SM00116">
    <property type="entry name" value="CBS"/>
    <property type="match status" value="2"/>
</dbReference>
<dbReference type="CDD" id="cd04623">
    <property type="entry name" value="CBS_pair_bac_euk"/>
    <property type="match status" value="1"/>
</dbReference>
<keyword evidence="1 2" id="KW-0129">CBS domain</keyword>
<feature type="domain" description="CBS" evidence="3">
    <location>
        <begin position="13"/>
        <end position="72"/>
    </location>
</feature>
<keyword evidence="5" id="KW-1185">Reference proteome</keyword>
<proteinExistence type="predicted"/>
<dbReference type="EMBL" id="BMMH01000002">
    <property type="protein sequence ID" value="GGK98275.1"/>
    <property type="molecule type" value="Genomic_DNA"/>
</dbReference>
<dbReference type="SUPFAM" id="SSF54631">
    <property type="entry name" value="CBS-domain pair"/>
    <property type="match status" value="1"/>
</dbReference>
<protein>
    <submittedName>
        <fullName evidence="4">Signal transduction protein</fullName>
    </submittedName>
</protein>
<evidence type="ECO:0000259" key="3">
    <source>
        <dbReference type="PROSITE" id="PS51371"/>
    </source>
</evidence>
<dbReference type="Gene3D" id="3.10.580.10">
    <property type="entry name" value="CBS-domain"/>
    <property type="match status" value="1"/>
</dbReference>
<evidence type="ECO:0000313" key="4">
    <source>
        <dbReference type="EMBL" id="GGK98275.1"/>
    </source>
</evidence>
<sequence length="149" mass="16315">MWMVTMRIAEILRNKGSAVTTARPDLDIRALLALLAEHNIGAVVVSPDGHRIAGIVSERDIVRALHRHGAALLDSPVSRIMSTVVRTCAPDDHVDGLRRIMTDHRVRHLPVVSGDELVGIVSIGDVVKSAISELKTEREQLVEYLQGGY</sequence>
<reference evidence="4" key="1">
    <citation type="journal article" date="2014" name="Int. J. Syst. Evol. Microbiol.">
        <title>Complete genome sequence of Corynebacterium casei LMG S-19264T (=DSM 44701T), isolated from a smear-ripened cheese.</title>
        <authorList>
            <consortium name="US DOE Joint Genome Institute (JGI-PGF)"/>
            <person name="Walter F."/>
            <person name="Albersmeier A."/>
            <person name="Kalinowski J."/>
            <person name="Ruckert C."/>
        </authorList>
    </citation>
    <scope>NUCLEOTIDE SEQUENCE</scope>
    <source>
        <strain evidence="4">CGMCC 4.3508</strain>
    </source>
</reference>
<dbReference type="PANTHER" id="PTHR43080:SF2">
    <property type="entry name" value="CBS DOMAIN-CONTAINING PROTEIN"/>
    <property type="match status" value="1"/>
</dbReference>
<dbReference type="InterPro" id="IPR000644">
    <property type="entry name" value="CBS_dom"/>
</dbReference>
<reference evidence="4" key="2">
    <citation type="submission" date="2020-09" db="EMBL/GenBank/DDBJ databases">
        <authorList>
            <person name="Sun Q."/>
            <person name="Zhou Y."/>
        </authorList>
    </citation>
    <scope>NUCLEOTIDE SEQUENCE</scope>
    <source>
        <strain evidence="4">CGMCC 4.3508</strain>
    </source>
</reference>
<accession>A0A917VLV5</accession>
<comment type="caution">
    <text evidence="4">The sequence shown here is derived from an EMBL/GenBank/DDBJ whole genome shotgun (WGS) entry which is preliminary data.</text>
</comment>
<evidence type="ECO:0000256" key="1">
    <source>
        <dbReference type="ARBA" id="ARBA00023122"/>
    </source>
</evidence>
<dbReference type="PROSITE" id="PS51371">
    <property type="entry name" value="CBS"/>
    <property type="match status" value="2"/>
</dbReference>
<feature type="domain" description="CBS" evidence="3">
    <location>
        <begin position="81"/>
        <end position="136"/>
    </location>
</feature>
<dbReference type="AlphaFoldDB" id="A0A917VLV5"/>
<dbReference type="Pfam" id="PF00571">
    <property type="entry name" value="CBS"/>
    <property type="match status" value="2"/>
</dbReference>
<dbReference type="InterPro" id="IPR046342">
    <property type="entry name" value="CBS_dom_sf"/>
</dbReference>
<organism evidence="4 5">
    <name type="scientific">Nocardia jinanensis</name>
    <dbReference type="NCBI Taxonomy" id="382504"/>
    <lineage>
        <taxon>Bacteria</taxon>
        <taxon>Bacillati</taxon>
        <taxon>Actinomycetota</taxon>
        <taxon>Actinomycetes</taxon>
        <taxon>Mycobacteriales</taxon>
        <taxon>Nocardiaceae</taxon>
        <taxon>Nocardia</taxon>
    </lineage>
</organism>